<dbReference type="InterPro" id="IPR000091">
    <property type="entry name" value="Huntingtin"/>
</dbReference>
<name>A0ABQ8MZS1_LABRO</name>
<comment type="similarity">
    <text evidence="4">Belongs to the huntingtin family.</text>
</comment>
<evidence type="ECO:0000256" key="4">
    <source>
        <dbReference type="ARBA" id="ARBA00007153"/>
    </source>
</evidence>
<dbReference type="Proteomes" id="UP000830375">
    <property type="component" value="Unassembled WGS sequence"/>
</dbReference>
<feature type="region of interest" description="Disordered" evidence="7">
    <location>
        <begin position="2407"/>
        <end position="2433"/>
    </location>
</feature>
<feature type="compositionally biased region" description="Low complexity" evidence="7">
    <location>
        <begin position="479"/>
        <end position="496"/>
    </location>
</feature>
<evidence type="ECO:0000313" key="9">
    <source>
        <dbReference type="Proteomes" id="UP000830375"/>
    </source>
</evidence>
<dbReference type="InterPro" id="IPR011989">
    <property type="entry name" value="ARM-like"/>
</dbReference>
<dbReference type="PRINTS" id="PR00375">
    <property type="entry name" value="HUNTINGTIN"/>
</dbReference>
<evidence type="ECO:0000256" key="3">
    <source>
        <dbReference type="ARBA" id="ARBA00004496"/>
    </source>
</evidence>
<evidence type="ECO:0000256" key="2">
    <source>
        <dbReference type="ARBA" id="ARBA00004123"/>
    </source>
</evidence>
<sequence length="2952" mass="327301">MATMEKLMKAFESLKSFQQQQGPLSAEELVQKQKKDLATTKKDRVTHCLTICENIVAQSLSDDKESDVRMVADECLNKIIKALMDSNLPRLQLELYKEIKKNAASRSLRAALWRFAELAHLVRPQKCRPYLVNLLPCLTRITKRQEETVQETLSSSIPKIMAALGHFANDGEIKMLLKAFVANLKSSSPTIRRTAASSAVSVCQHSRRTHYFYTWLLNVLLGLVVPVDEEHSSHLILGVLLTLRYLMPLLQQQAPNTSLKGSFGLVRKEADVTPTPEQLIQVYELTLHYTQHWDHNVVTASLELLQQVFRTPPPELLNILITRGKISHTSVFREETECRARSGSILELIAGGSTCSPLLLRKQKGKLLSGEEEGLEDDPERAEVTTGSFSVGGDSSSEAPSSSGVSSLGTSDIITEQPRSSQHALQPGDSVDLSASEQGVGPDTPDEEDEEDMLSRSSSGGAGVVSASGDLVTDGTQMSTGGVSSSPPSDSSQTTTEGPDSAVTPSDCAELVSVTSTSRRYRNYSPPSPTPTEGPDPHSDSESSIYRPSSSSSSTSTSSSTFSAISSSSSSDQVLDGSESQYSGMQIGTLQDEEEESTAPPPDKPPEPFSQSALALSKPHLFEGKGHNRQSSDSSVDRFIPKEEVLEPAELDNKPSRIKGDIGHYTDPKEEPLVHCVRLLAASFLLTGQRNGLVPDNEVRVSVKALAVSCVGTAATLLPEAFFNKLYLQPLEGQQPDEQQYISDVLQYIEHGDPQIRGATAILCGALIQAIQLKTRYNTETWLSQIHSITGSSVTLENFVPLLQRSLKDESSVTCKMACAAVRHCIMALCNGSLSELGLQLLIDLLTLKDCSYWLVRTELLETLAEIDFRLVSFLERKTEKLHKGEHHYTGLLRLQDRVLNDVVLYLLGDEDPRVRHVAANTIGRLVPRLFYDCDQAQTDPVVAIARDQSSVYLQLLMHETQPPSQFTSAPDVTVENNLSRVITAISHALTSSTSRAMTFGCCEALWLLSNTFPVCTWSTGWHCGFVSSSVFHLNRSSQYRSRGRSFSLSQPGGSEEVRRSLTVGVASMVLSLISSAWFPLDLSAHQAALLLSGNLLAAVAPKCMKSPWAGEEESNPAPSKVEEPWPALNDRSLVVMVEQLFSHLLKILNICAHASLPSLGNTPSLSPIRRKGKEKDMTEPSTTPMSPKKGEANTGRAPDSAATPAVNKSTTLGSFYHLPPYLKLYDALRATHANYKVTLDLHNTNEKFGSFLRSALDVLSQLLELATLHDIGKCVEEILGYLKSCFSREPTMATVCVQQLLKALFGTNLASQYEGASSHPCRSQGKALRLGSSSVRPGLYHYCFMAPYTHFTQALADASLRNMVQAEQEQDASGWFDVMQKNAIHNHIRLFEPLVIKALKQYTTSTSVALQRQVLDLLAQLVQLRVNYCLLDSDQIVPNIFFFLVLLSYERYHSKQIISIPKIIQLCDGIMASDRKAVTHAIPALQPIVHDLFVLRGSNKADAGKELDTQKEVVVSMLLRLIQHHQVLEMFILVLQQCHKENEDKWKRLSRQIADIILPMIGKQQMHLDSHEALGVLNTLFETVAPSSLRPVDMLLKSMFITPSTLASVGTVQLWVSGILAILRVLISQSTEDIILSRIQELSLSPFLLQLVGVLLDDIATKQVKVDMSEQQHTFYCQQLGTLLMCLIHIFKSGMFRRITAAGSRLLKAEGGEGGSFYTLEGLNSLVLQLITTHPSLVLLWCQVLLIINYTNYTWWSEVHQTPRRHSLSSTKLLSPHSSGEEERPEGKLAMCNREIVRRGALILFCDYVPPVQDLISAVHRNSAASGLFIQAIQSRCDNLSTPVMLKKTLQCLEGIHLSQSGALLMLYVDKLLNTPFRVLARMVDTLACRRVEMLLAETLQNSIAQLPLEELDRIQQFRATIAEDTTSPVAPITSHPLDGEPPPPPENVEPNKEWYVALVKSQCCLKGEGALYETTELLTKLPQSDLNAIMTCKDFNLCLLASCLSVGVQRVCKDHGAVLFDTAQQVAFERLSGVIELLPSPHQPLLPSSRMCADYWQKLNQVYSEPGFYQTVLSLCGVVVWRLLQDQLPLSVDMQMSLSCLCLALQQPAVWTHFASHTYLTHTCSIIHCIQLLIHAVAVGPGDQLLRPERKTSEQSEDQLDSADKQHEWRCCEIMAELVEGLQSVLALGHHRNKNIPAFLTPTLRNVIISLARLPIVNSYTRIPPLVWKLGWSPRSSGEFGTALPEIPPITMDQEEETQQEEDMERTQINVLAVQAITSLVLSAMTLPTAGNPAVSCPEQQPRNKILKALDTRFGRKLSVIRGMVEREIQAMVSKRDNIATHFPYQAWDPVPSLSSSTAGTLISHEKLLLQINTEREMGNMDYKLGQVSIHSVWLGNNITPLREEEWGEDEEDEADAPAPSSPPLSPINSRKHRAGVDIHSCSQFLLELYSQWILPGSPSSRKTPVVLLSEVVRSLLAVSDLFTERNQFDMMFSTLTELQKVHPPEDEILNQYLDKAIAEPVCRLLESTLRSTHLPSRIGALHGVLYVLECDLLDDTARQLIPTVSEYLLSNLKAIAHCVNLHNQQHVLVMCALCCMMLSASEEATPSIIYHCILRGLERLLLSEQLSRMDAETLVKLSVERVNMPSPHRAMAALGLMLTCMYTGKEKGSPGRPADADPTAPDSESVIVAMERVSVLFDRIRKGFPSEARVVARILPQFLDDFFPLQDVMNKVIGEFLSNQQPYPQFMATVRTPVAMAMWSLSCFFVSASTSQWISALLPHVISRMGKSDTVDISLFCLVAMDFYRHQIDEELDRRAFQSVFEMVASPGSPYYQLLCCLQSIHQDTYKRTDERTYCSECSYKHDANTIKISPALPEFSRSKIRSFSPQTWRSSTPSYVSSNLAKISTSGYFIRCLSLPSSLTMEKKPDHKCESLKSFCMDGKLIPFMLCS</sequence>
<dbReference type="Pfam" id="PF20925">
    <property type="entry name" value="Htt_bridge"/>
    <property type="match status" value="2"/>
</dbReference>
<organism evidence="8 9">
    <name type="scientific">Labeo rohita</name>
    <name type="common">Indian major carp</name>
    <name type="synonym">Cyprinus rohita</name>
    <dbReference type="NCBI Taxonomy" id="84645"/>
    <lineage>
        <taxon>Eukaryota</taxon>
        <taxon>Metazoa</taxon>
        <taxon>Chordata</taxon>
        <taxon>Craniata</taxon>
        <taxon>Vertebrata</taxon>
        <taxon>Euteleostomi</taxon>
        <taxon>Actinopterygii</taxon>
        <taxon>Neopterygii</taxon>
        <taxon>Teleostei</taxon>
        <taxon>Ostariophysi</taxon>
        <taxon>Cypriniformes</taxon>
        <taxon>Cyprinidae</taxon>
        <taxon>Labeoninae</taxon>
        <taxon>Labeonini</taxon>
        <taxon>Labeo</taxon>
    </lineage>
</organism>
<evidence type="ECO:0000313" key="8">
    <source>
        <dbReference type="EMBL" id="KAI2668324.1"/>
    </source>
</evidence>
<evidence type="ECO:0000256" key="6">
    <source>
        <dbReference type="ARBA" id="ARBA00023242"/>
    </source>
</evidence>
<dbReference type="EMBL" id="JACTAM010000001">
    <property type="protein sequence ID" value="KAI2668324.1"/>
    <property type="molecule type" value="Genomic_DNA"/>
</dbReference>
<comment type="caution">
    <text evidence="8">The sequence shown here is derived from an EMBL/GenBank/DDBJ whole genome shotgun (WGS) entry which is preliminary data.</text>
</comment>
<dbReference type="InterPro" id="IPR048411">
    <property type="entry name" value="Htt_N_HEAT_rpt-1"/>
</dbReference>
<feature type="region of interest" description="Disordered" evidence="7">
    <location>
        <begin position="369"/>
        <end position="611"/>
    </location>
</feature>
<dbReference type="Pfam" id="PF20927">
    <property type="entry name" value="Htt_C-HEAT"/>
    <property type="match status" value="3"/>
</dbReference>
<feature type="compositionally biased region" description="Acidic residues" evidence="7">
    <location>
        <begin position="2408"/>
        <end position="2418"/>
    </location>
</feature>
<keyword evidence="5" id="KW-0963">Cytoplasm</keyword>
<comment type="function">
    <text evidence="1">May play a role in microtubule-mediated transport or vesicle function.</text>
</comment>
<feature type="region of interest" description="Disordered" evidence="7">
    <location>
        <begin position="645"/>
        <end position="664"/>
    </location>
</feature>
<keyword evidence="6" id="KW-0539">Nucleus</keyword>
<dbReference type="Pfam" id="PF20926">
    <property type="entry name" value="Htt_N-HEAT_1"/>
    <property type="match status" value="1"/>
</dbReference>
<dbReference type="SUPFAM" id="SSF48371">
    <property type="entry name" value="ARM repeat"/>
    <property type="match status" value="2"/>
</dbReference>
<evidence type="ECO:0000256" key="1">
    <source>
        <dbReference type="ARBA" id="ARBA00002907"/>
    </source>
</evidence>
<dbReference type="PANTHER" id="PTHR10170">
    <property type="entry name" value="HUNTINGTON DISEASE PROTEIN"/>
    <property type="match status" value="1"/>
</dbReference>
<dbReference type="PANTHER" id="PTHR10170:SF10">
    <property type="entry name" value="HUNTINGTIN"/>
    <property type="match status" value="1"/>
</dbReference>
<feature type="compositionally biased region" description="Polar residues" evidence="7">
    <location>
        <begin position="412"/>
        <end position="424"/>
    </location>
</feature>
<dbReference type="InterPro" id="IPR028426">
    <property type="entry name" value="Huntingtin_fam"/>
</dbReference>
<feature type="compositionally biased region" description="Low complexity" evidence="7">
    <location>
        <begin position="391"/>
        <end position="411"/>
    </location>
</feature>
<evidence type="ECO:0000256" key="5">
    <source>
        <dbReference type="ARBA" id="ARBA00022490"/>
    </source>
</evidence>
<dbReference type="InterPro" id="IPR024613">
    <property type="entry name" value="Huntingtin_N_HEAT_rpt-2"/>
</dbReference>
<feature type="compositionally biased region" description="Acidic residues" evidence="7">
    <location>
        <begin position="370"/>
        <end position="380"/>
    </location>
</feature>
<feature type="region of interest" description="Disordered" evidence="7">
    <location>
        <begin position="1163"/>
        <end position="1206"/>
    </location>
</feature>
<keyword evidence="9" id="KW-1185">Reference proteome</keyword>
<comment type="subcellular location">
    <subcellularLocation>
        <location evidence="3">Cytoplasm</location>
    </subcellularLocation>
    <subcellularLocation>
        <location evidence="2">Nucleus</location>
    </subcellularLocation>
</comment>
<protein>
    <submittedName>
        <fullName evidence="8">Huntingtin</fullName>
    </submittedName>
</protein>
<dbReference type="Gene3D" id="1.25.10.10">
    <property type="entry name" value="Leucine-rich Repeat Variant"/>
    <property type="match status" value="2"/>
</dbReference>
<dbReference type="InterPro" id="IPR016024">
    <property type="entry name" value="ARM-type_fold"/>
</dbReference>
<gene>
    <name evidence="8" type="ORF">H4Q32_005021</name>
</gene>
<proteinExistence type="inferred from homology"/>
<dbReference type="Pfam" id="PF12372">
    <property type="entry name" value="Htt_N-HEAT"/>
    <property type="match status" value="1"/>
</dbReference>
<reference evidence="8 9" key="1">
    <citation type="submission" date="2022-01" db="EMBL/GenBank/DDBJ databases">
        <title>A high-quality chromosome-level genome assembly of rohu carp, Labeo rohita.</title>
        <authorList>
            <person name="Arick M.A. II"/>
            <person name="Hsu C.-Y."/>
            <person name="Magbanua Z."/>
            <person name="Pechanova O."/>
            <person name="Grover C."/>
            <person name="Miller E."/>
            <person name="Thrash A."/>
            <person name="Ezzel L."/>
            <person name="Alam S."/>
            <person name="Benzie J."/>
            <person name="Hamilton M."/>
            <person name="Karsi A."/>
            <person name="Lawrence M.L."/>
            <person name="Peterson D.G."/>
        </authorList>
    </citation>
    <scope>NUCLEOTIDE SEQUENCE [LARGE SCALE GENOMIC DNA]</scope>
    <source>
        <strain evidence="9">BAU-BD-2019</strain>
        <tissue evidence="8">Blood</tissue>
    </source>
</reference>
<accession>A0ABQ8MZS1</accession>
<dbReference type="InterPro" id="IPR048413">
    <property type="entry name" value="Htt_C-HEAT_rpt"/>
</dbReference>
<dbReference type="InterPro" id="IPR048412">
    <property type="entry name" value="Htt_bridge"/>
</dbReference>
<feature type="compositionally biased region" description="Low complexity" evidence="7">
    <location>
        <begin position="542"/>
        <end position="580"/>
    </location>
</feature>
<evidence type="ECO:0000256" key="7">
    <source>
        <dbReference type="SAM" id="MobiDB-lite"/>
    </source>
</evidence>